<keyword evidence="3 5" id="KW-0378">Hydrolase</keyword>
<dbReference type="Gene3D" id="3.40.50.200">
    <property type="entry name" value="Peptidase S8/S53 domain"/>
    <property type="match status" value="1"/>
</dbReference>
<dbReference type="SUPFAM" id="SSF52743">
    <property type="entry name" value="Subtilisin-like"/>
    <property type="match status" value="1"/>
</dbReference>
<dbReference type="PROSITE" id="PS00137">
    <property type="entry name" value="SUBTILASE_HIS"/>
    <property type="match status" value="1"/>
</dbReference>
<evidence type="ECO:0000256" key="7">
    <source>
        <dbReference type="SAM" id="SignalP"/>
    </source>
</evidence>
<dbReference type="InterPro" id="IPR037045">
    <property type="entry name" value="S8pro/Inhibitor_I9_sf"/>
</dbReference>
<evidence type="ECO:0000256" key="1">
    <source>
        <dbReference type="ARBA" id="ARBA00011073"/>
    </source>
</evidence>
<evidence type="ECO:0000259" key="9">
    <source>
        <dbReference type="Pfam" id="PF05922"/>
    </source>
</evidence>
<feature type="domain" description="Peptidase S8/S53" evidence="8">
    <location>
        <begin position="136"/>
        <end position="365"/>
    </location>
</feature>
<evidence type="ECO:0000259" key="8">
    <source>
        <dbReference type="Pfam" id="PF00082"/>
    </source>
</evidence>
<feature type="domain" description="Inhibitor I9" evidence="9">
    <location>
        <begin position="38"/>
        <end position="104"/>
    </location>
</feature>
<evidence type="ECO:0000256" key="4">
    <source>
        <dbReference type="ARBA" id="ARBA00022825"/>
    </source>
</evidence>
<keyword evidence="4 5" id="KW-0720">Serine protease</keyword>
<feature type="signal peptide" evidence="7">
    <location>
        <begin position="1"/>
        <end position="18"/>
    </location>
</feature>
<dbReference type="InterPro" id="IPR023827">
    <property type="entry name" value="Peptidase_S8_Asp-AS"/>
</dbReference>
<evidence type="ECO:0000256" key="3">
    <source>
        <dbReference type="ARBA" id="ARBA00022801"/>
    </source>
</evidence>
<dbReference type="CDD" id="cd04077">
    <property type="entry name" value="Peptidases_S8_PCSK9_ProteinaseK_like"/>
    <property type="match status" value="1"/>
</dbReference>
<dbReference type="InterPro" id="IPR050131">
    <property type="entry name" value="Peptidase_S8_subtilisin-like"/>
</dbReference>
<dbReference type="FunFam" id="3.40.50.200:FF:000014">
    <property type="entry name" value="Proteinase K"/>
    <property type="match status" value="1"/>
</dbReference>
<dbReference type="InterPro" id="IPR000209">
    <property type="entry name" value="Peptidase_S8/S53_dom"/>
</dbReference>
<dbReference type="InterPro" id="IPR010259">
    <property type="entry name" value="S8pro/Inhibitor_I9"/>
</dbReference>
<dbReference type="InterPro" id="IPR034193">
    <property type="entry name" value="PCSK9_ProteinaseK-like"/>
</dbReference>
<dbReference type="GO" id="GO:0006508">
    <property type="term" value="P:proteolysis"/>
    <property type="evidence" value="ECO:0007669"/>
    <property type="project" value="UniProtKB-KW"/>
</dbReference>
<gene>
    <name evidence="10" type="ORF">I5803_05015</name>
</gene>
<comment type="caution">
    <text evidence="10">The sequence shown here is derived from an EMBL/GenBank/DDBJ whole genome shotgun (WGS) entry which is preliminary data.</text>
</comment>
<sequence>MRLAFAALALLGAFGASAQGADPAARHPFRSQPIPGQYIVVFKDGVRDVAGETDKAVRRAGGRRHHTYSKAIKGFSASMSDAAVQDLRYNPNVAYIEQDQAISLAAVETPATWGLDRIDQADRPLDTIYHYTRTGAGVYAFIIDTGIRSTHSEFSGRMLAGFDAVQDGNGTNDCDGHGTHVSGTVGGTTWGVAKAVTLIPVRVLDCSGSGTWSGVIAGIDWVANSPLRPAVANMSLGGGFSASVNAAVANAVAKGVVMVVAAGNENTNACKSSPASEPTAITVGATTSTDARASYSNYGTCVDIFAPGSGITSSWNTSDSATNTISGTSMATPHVTGAAALALEASPDSTPAAVTLYLTSQATPNRLASLNSGSPNLLLYSLADGTPTEPPVPGIAVKSLAGKTAKSRTTWVGQVTVVIRNVGSTTLVPNAVVTGSFAPGGTSSCTTNNKGQCVISSPAIPTVMPTSVFTVTDVTATGKAYDSGENSASQLTLSIGSRR</sequence>
<dbReference type="PRINTS" id="PR00723">
    <property type="entry name" value="SUBTILISIN"/>
</dbReference>
<dbReference type="PANTHER" id="PTHR43806">
    <property type="entry name" value="PEPTIDASE S8"/>
    <property type="match status" value="1"/>
</dbReference>
<protein>
    <submittedName>
        <fullName evidence="10">S8 family serine peptidase</fullName>
    </submittedName>
</protein>
<dbReference type="PANTHER" id="PTHR43806:SF11">
    <property type="entry name" value="CEREVISIN-RELATED"/>
    <property type="match status" value="1"/>
</dbReference>
<evidence type="ECO:0000256" key="6">
    <source>
        <dbReference type="RuleBase" id="RU003355"/>
    </source>
</evidence>
<feature type="active site" description="Charge relay system" evidence="5">
    <location>
        <position position="144"/>
    </location>
</feature>
<dbReference type="SUPFAM" id="SSF54897">
    <property type="entry name" value="Protease propeptides/inhibitors"/>
    <property type="match status" value="1"/>
</dbReference>
<evidence type="ECO:0000313" key="11">
    <source>
        <dbReference type="Proteomes" id="UP000651050"/>
    </source>
</evidence>
<reference evidence="10" key="1">
    <citation type="submission" date="2020-11" db="EMBL/GenBank/DDBJ databases">
        <title>Bacterial whole genome sequence for Caenimonas sp. DR4.4.</title>
        <authorList>
            <person name="Le V."/>
            <person name="Ko S.-R."/>
            <person name="Ahn C.-Y."/>
            <person name="Oh H.-M."/>
        </authorList>
    </citation>
    <scope>NUCLEOTIDE SEQUENCE</scope>
    <source>
        <strain evidence="10">DR4.4</strain>
    </source>
</reference>
<dbReference type="InterPro" id="IPR015500">
    <property type="entry name" value="Peptidase_S8_subtilisin-rel"/>
</dbReference>
<dbReference type="Proteomes" id="UP000651050">
    <property type="component" value="Unassembled WGS sequence"/>
</dbReference>
<keyword evidence="11" id="KW-1185">Reference proteome</keyword>
<feature type="chain" id="PRO_5038101743" evidence="7">
    <location>
        <begin position="19"/>
        <end position="499"/>
    </location>
</feature>
<dbReference type="GO" id="GO:0004252">
    <property type="term" value="F:serine-type endopeptidase activity"/>
    <property type="evidence" value="ECO:0007669"/>
    <property type="project" value="UniProtKB-UniRule"/>
</dbReference>
<dbReference type="InterPro" id="IPR036852">
    <property type="entry name" value="Peptidase_S8/S53_dom_sf"/>
</dbReference>
<feature type="active site" description="Charge relay system" evidence="5">
    <location>
        <position position="329"/>
    </location>
</feature>
<organism evidence="10 11">
    <name type="scientific">Caenimonas aquaedulcis</name>
    <dbReference type="NCBI Taxonomy" id="2793270"/>
    <lineage>
        <taxon>Bacteria</taxon>
        <taxon>Pseudomonadati</taxon>
        <taxon>Pseudomonadota</taxon>
        <taxon>Betaproteobacteria</taxon>
        <taxon>Burkholderiales</taxon>
        <taxon>Comamonadaceae</taxon>
        <taxon>Caenimonas</taxon>
    </lineage>
</organism>
<name>A0A931H2F8_9BURK</name>
<accession>A0A931H2F8</accession>
<feature type="active site" description="Charge relay system" evidence="5">
    <location>
        <position position="177"/>
    </location>
</feature>
<comment type="similarity">
    <text evidence="1 5 6">Belongs to the peptidase S8 family.</text>
</comment>
<dbReference type="PROSITE" id="PS51892">
    <property type="entry name" value="SUBTILASE"/>
    <property type="match status" value="1"/>
</dbReference>
<dbReference type="PROSITE" id="PS00136">
    <property type="entry name" value="SUBTILASE_ASP"/>
    <property type="match status" value="1"/>
</dbReference>
<dbReference type="EMBL" id="JADWYS010000001">
    <property type="protein sequence ID" value="MBG9387369.1"/>
    <property type="molecule type" value="Genomic_DNA"/>
</dbReference>
<dbReference type="InterPro" id="IPR022398">
    <property type="entry name" value="Peptidase_S8_His-AS"/>
</dbReference>
<dbReference type="Gene3D" id="3.30.70.80">
    <property type="entry name" value="Peptidase S8 propeptide/proteinase inhibitor I9"/>
    <property type="match status" value="1"/>
</dbReference>
<dbReference type="GO" id="GO:0005615">
    <property type="term" value="C:extracellular space"/>
    <property type="evidence" value="ECO:0007669"/>
    <property type="project" value="TreeGrafter"/>
</dbReference>
<keyword evidence="2 5" id="KW-0645">Protease</keyword>
<evidence type="ECO:0000313" key="10">
    <source>
        <dbReference type="EMBL" id="MBG9387369.1"/>
    </source>
</evidence>
<dbReference type="AlphaFoldDB" id="A0A931H2F8"/>
<keyword evidence="7" id="KW-0732">Signal</keyword>
<evidence type="ECO:0000256" key="5">
    <source>
        <dbReference type="PROSITE-ProRule" id="PRU01240"/>
    </source>
</evidence>
<proteinExistence type="inferred from homology"/>
<dbReference type="InterPro" id="IPR023828">
    <property type="entry name" value="Peptidase_S8_Ser-AS"/>
</dbReference>
<dbReference type="PROSITE" id="PS00138">
    <property type="entry name" value="SUBTILASE_SER"/>
    <property type="match status" value="1"/>
</dbReference>
<dbReference type="Pfam" id="PF05922">
    <property type="entry name" value="Inhibitor_I9"/>
    <property type="match status" value="1"/>
</dbReference>
<evidence type="ECO:0000256" key="2">
    <source>
        <dbReference type="ARBA" id="ARBA00022670"/>
    </source>
</evidence>
<dbReference type="Pfam" id="PF00082">
    <property type="entry name" value="Peptidase_S8"/>
    <property type="match status" value="1"/>
</dbReference>